<dbReference type="Proteomes" id="UP000554482">
    <property type="component" value="Unassembled WGS sequence"/>
</dbReference>
<keyword evidence="3" id="KW-1185">Reference proteome</keyword>
<dbReference type="Pfam" id="PF08268">
    <property type="entry name" value="FBA_3"/>
    <property type="match status" value="1"/>
</dbReference>
<sequence>MIQHPFFSNKTRSKAPFKWAIHDCDKSILIVTAEQNGSTKTEEIEYPDTMWDFRYCNGIIGFYSIEKGSYNLCLSNITTVESIELEPPTDESTDGGHFELAFDSSSKKHKVLVWRECEDSKYYPSECYVRTLEEGTSWRPVSNVPQALRRRQHPHHERPQFCCANGALFWFIGKEHIMVSFNVAREQFRTVKLPQKLSNMVNEKEFRYSIFEFEGYLCLVEQPSSAHNKFNLEIGNLWMLKDIENNVWVTMLNNKMLPLEGTNLRNYFLEEDFPFDAIFLSQNGEILIAATDEEQKYIFSYSFLSGQFKRIEIFGELGGIHHFRVNNYVENYLSLEDFGWVF</sequence>
<proteinExistence type="predicted"/>
<comment type="caution">
    <text evidence="2">The sequence shown here is derived from an EMBL/GenBank/DDBJ whole genome shotgun (WGS) entry which is preliminary data.</text>
</comment>
<dbReference type="InterPro" id="IPR017451">
    <property type="entry name" value="F-box-assoc_interact_dom"/>
</dbReference>
<evidence type="ECO:0000313" key="3">
    <source>
        <dbReference type="Proteomes" id="UP000554482"/>
    </source>
</evidence>
<dbReference type="PANTHER" id="PTHR31111:SF136">
    <property type="entry name" value="F-BOX ASSOCIATED DOMAIN-CONTAINING PROTEIN"/>
    <property type="match status" value="1"/>
</dbReference>
<reference evidence="2 3" key="1">
    <citation type="submission" date="2020-06" db="EMBL/GenBank/DDBJ databases">
        <title>Transcriptomic and genomic resources for Thalictrum thalictroides and T. hernandezii: Facilitating candidate gene discovery in an emerging model plant lineage.</title>
        <authorList>
            <person name="Arias T."/>
            <person name="Riano-Pachon D.M."/>
            <person name="Di Stilio V.S."/>
        </authorList>
    </citation>
    <scope>NUCLEOTIDE SEQUENCE [LARGE SCALE GENOMIC DNA]</scope>
    <source>
        <strain evidence="3">cv. WT478/WT964</strain>
        <tissue evidence="2">Leaves</tissue>
    </source>
</reference>
<dbReference type="NCBIfam" id="TIGR01640">
    <property type="entry name" value="F_box_assoc_1"/>
    <property type="match status" value="1"/>
</dbReference>
<dbReference type="PANTHER" id="PTHR31111">
    <property type="entry name" value="BNAA05G37150D PROTEIN-RELATED"/>
    <property type="match status" value="1"/>
</dbReference>
<evidence type="ECO:0000259" key="1">
    <source>
        <dbReference type="Pfam" id="PF08268"/>
    </source>
</evidence>
<organism evidence="2 3">
    <name type="scientific">Thalictrum thalictroides</name>
    <name type="common">Rue-anemone</name>
    <name type="synonym">Anemone thalictroides</name>
    <dbReference type="NCBI Taxonomy" id="46969"/>
    <lineage>
        <taxon>Eukaryota</taxon>
        <taxon>Viridiplantae</taxon>
        <taxon>Streptophyta</taxon>
        <taxon>Embryophyta</taxon>
        <taxon>Tracheophyta</taxon>
        <taxon>Spermatophyta</taxon>
        <taxon>Magnoliopsida</taxon>
        <taxon>Ranunculales</taxon>
        <taxon>Ranunculaceae</taxon>
        <taxon>Thalictroideae</taxon>
        <taxon>Thalictrum</taxon>
    </lineage>
</organism>
<dbReference type="EMBL" id="JABWDY010014326">
    <property type="protein sequence ID" value="KAF5197712.1"/>
    <property type="molecule type" value="Genomic_DNA"/>
</dbReference>
<feature type="domain" description="F-box associated beta-propeller type 3" evidence="1">
    <location>
        <begin position="35"/>
        <end position="314"/>
    </location>
</feature>
<gene>
    <name evidence="2" type="ORF">FRX31_012704</name>
</gene>
<evidence type="ECO:0000313" key="2">
    <source>
        <dbReference type="EMBL" id="KAF5197712.1"/>
    </source>
</evidence>
<dbReference type="InterPro" id="IPR013187">
    <property type="entry name" value="F-box-assoc_dom_typ3"/>
</dbReference>
<accession>A0A7J6WNM0</accession>
<dbReference type="OrthoDB" id="1102644at2759"/>
<protein>
    <recommendedName>
        <fullName evidence="1">F-box associated beta-propeller type 3 domain-containing protein</fullName>
    </recommendedName>
</protein>
<name>A0A7J6WNM0_THATH</name>
<dbReference type="AlphaFoldDB" id="A0A7J6WNM0"/>